<dbReference type="PRINTS" id="PR00320">
    <property type="entry name" value="GPROTEINBRPT"/>
</dbReference>
<dbReference type="InterPro" id="IPR019775">
    <property type="entry name" value="WD40_repeat_CS"/>
</dbReference>
<dbReference type="EMBL" id="FO082268">
    <property type="protein sequence ID" value="CCO18571.1"/>
    <property type="molecule type" value="Genomic_DNA"/>
</dbReference>
<dbReference type="InterPro" id="IPR036322">
    <property type="entry name" value="WD40_repeat_dom_sf"/>
</dbReference>
<keyword evidence="5" id="KW-1185">Reference proteome</keyword>
<dbReference type="GeneID" id="19012740"/>
<dbReference type="PANTHER" id="PTHR44090">
    <property type="entry name" value="WD REPEAT-CONTAINING PROTEIN 61"/>
    <property type="match status" value="1"/>
</dbReference>
<dbReference type="CDD" id="cd00200">
    <property type="entry name" value="WD40"/>
    <property type="match status" value="1"/>
</dbReference>
<feature type="repeat" description="WD" evidence="3">
    <location>
        <begin position="11"/>
        <end position="56"/>
    </location>
</feature>
<dbReference type="GO" id="GO:0016593">
    <property type="term" value="C:Cdc73/Paf1 complex"/>
    <property type="evidence" value="ECO:0007669"/>
    <property type="project" value="TreeGrafter"/>
</dbReference>
<dbReference type="PANTHER" id="PTHR44090:SF1">
    <property type="entry name" value="SUPERKILLER COMPLEX PROTEIN 8"/>
    <property type="match status" value="1"/>
</dbReference>
<organism evidence="4 5">
    <name type="scientific">Bathycoccus prasinos</name>
    <dbReference type="NCBI Taxonomy" id="41875"/>
    <lineage>
        <taxon>Eukaryota</taxon>
        <taxon>Viridiplantae</taxon>
        <taxon>Chlorophyta</taxon>
        <taxon>Mamiellophyceae</taxon>
        <taxon>Mamiellales</taxon>
        <taxon>Bathycoccaceae</taxon>
        <taxon>Bathycoccus</taxon>
    </lineage>
</organism>
<dbReference type="OrthoDB" id="497743at2759"/>
<proteinExistence type="predicted"/>
<evidence type="ECO:0000313" key="5">
    <source>
        <dbReference type="Proteomes" id="UP000198341"/>
    </source>
</evidence>
<dbReference type="PROSITE" id="PS50082">
    <property type="entry name" value="WD_REPEATS_2"/>
    <property type="match status" value="5"/>
</dbReference>
<dbReference type="Gene3D" id="2.130.10.10">
    <property type="entry name" value="YVTN repeat-like/Quinoprotein amine dehydrogenase"/>
    <property type="match status" value="1"/>
</dbReference>
<evidence type="ECO:0000313" key="4">
    <source>
        <dbReference type="EMBL" id="CCO18571.1"/>
    </source>
</evidence>
<keyword evidence="1 3" id="KW-0853">WD repeat</keyword>
<name>K8EKK8_9CHLO</name>
<dbReference type="PROSITE" id="PS00678">
    <property type="entry name" value="WD_REPEATS_1"/>
    <property type="match status" value="2"/>
</dbReference>
<dbReference type="InterPro" id="IPR020472">
    <property type="entry name" value="WD40_PAC1"/>
</dbReference>
<dbReference type="SMART" id="SM00320">
    <property type="entry name" value="WD40"/>
    <property type="match status" value="7"/>
</dbReference>
<dbReference type="InterPro" id="IPR051510">
    <property type="entry name" value="SKI8"/>
</dbReference>
<dbReference type="STRING" id="41875.K8EKK8"/>
<feature type="repeat" description="WD" evidence="3">
    <location>
        <begin position="206"/>
        <end position="247"/>
    </location>
</feature>
<accession>K8EKK8</accession>
<dbReference type="SUPFAM" id="SSF50978">
    <property type="entry name" value="WD40 repeat-like"/>
    <property type="match status" value="1"/>
</dbReference>
<evidence type="ECO:0000256" key="3">
    <source>
        <dbReference type="PROSITE-ProRule" id="PRU00221"/>
    </source>
</evidence>
<protein>
    <submittedName>
        <fullName evidence="4">WD repeat-containing protein 61</fullName>
    </submittedName>
</protein>
<dbReference type="AlphaFoldDB" id="K8EKK8"/>
<dbReference type="PROSITE" id="PS50294">
    <property type="entry name" value="WD_REPEATS_REGION"/>
    <property type="match status" value="3"/>
</dbReference>
<dbReference type="RefSeq" id="XP_007510226.1">
    <property type="nucleotide sequence ID" value="XM_007510164.1"/>
</dbReference>
<sequence length="324" mass="34705">MVKISPLSSKESAHADSVWSVCFASSSSSENDLIFTGSLDETVSAWKASDSGEIEKKEDYIGHTLGAVSVAASDSGLVASSALDSMIRVWELESSETRTVIECAPSESWEIAFEPGKNSKHIAVAGGVSGTVKLFSTVANSTDSTSAHQTHNDAKFSYEVPVREEHQNRFVYSVSYSSNGKYIACGTTNGTVGLFDAESGKVLGQFDGHKLPVRSVCFSPDSKCLYTASDDGFIHIYDVTSKQLIDSFSGHTSWVLSIAASPDGNSLVSGSADKSVKLWDVSSRQCIQIDKSHKDAVWDVSFNTHGTRVASVSSDKSVSIFTYN</sequence>
<feature type="repeat" description="WD" evidence="3">
    <location>
        <begin position="60"/>
        <end position="100"/>
    </location>
</feature>
<keyword evidence="2" id="KW-0677">Repeat</keyword>
<evidence type="ECO:0000256" key="2">
    <source>
        <dbReference type="ARBA" id="ARBA00022737"/>
    </source>
</evidence>
<dbReference type="Pfam" id="PF00400">
    <property type="entry name" value="WD40"/>
    <property type="match status" value="6"/>
</dbReference>
<dbReference type="eggNOG" id="KOG4155">
    <property type="taxonomic scope" value="Eukaryota"/>
</dbReference>
<reference evidence="4 5" key="1">
    <citation type="submission" date="2011-10" db="EMBL/GenBank/DDBJ databases">
        <authorList>
            <person name="Genoscope - CEA"/>
        </authorList>
    </citation>
    <scope>NUCLEOTIDE SEQUENCE [LARGE SCALE GENOMIC DNA]</scope>
    <source>
        <strain evidence="4 5">RCC 1105</strain>
    </source>
</reference>
<gene>
    <name evidence="4" type="ordered locus">Bathy11g00540</name>
</gene>
<evidence type="ECO:0000256" key="1">
    <source>
        <dbReference type="ARBA" id="ARBA00022574"/>
    </source>
</evidence>
<feature type="repeat" description="WD" evidence="3">
    <location>
        <begin position="248"/>
        <end position="289"/>
    </location>
</feature>
<dbReference type="InterPro" id="IPR001680">
    <property type="entry name" value="WD40_rpt"/>
</dbReference>
<dbReference type="Proteomes" id="UP000198341">
    <property type="component" value="Chromosome 11"/>
</dbReference>
<dbReference type="InterPro" id="IPR015943">
    <property type="entry name" value="WD40/YVTN_repeat-like_dom_sf"/>
</dbReference>
<feature type="repeat" description="WD" evidence="3">
    <location>
        <begin position="290"/>
        <end position="324"/>
    </location>
</feature>
<dbReference type="KEGG" id="bpg:Bathy11g00540"/>